<accession>A0A517MH75</accession>
<dbReference type="KEGG" id="rml:FF011L_30120"/>
<dbReference type="InterPro" id="IPR049278">
    <property type="entry name" value="MS_channel_C"/>
</dbReference>
<dbReference type="Pfam" id="PF00924">
    <property type="entry name" value="MS_channel_2nd"/>
    <property type="match status" value="1"/>
</dbReference>
<keyword evidence="7" id="KW-0175">Coiled coil</keyword>
<feature type="domain" description="Mechanosensitive ion channel transmembrane helices 2/3" evidence="13">
    <location>
        <begin position="281"/>
        <end position="322"/>
    </location>
</feature>
<evidence type="ECO:0000256" key="6">
    <source>
        <dbReference type="ARBA" id="ARBA00023136"/>
    </source>
</evidence>
<proteinExistence type="inferred from homology"/>
<dbReference type="PANTHER" id="PTHR30221">
    <property type="entry name" value="SMALL-CONDUCTANCE MECHANOSENSITIVE CHANNEL"/>
    <property type="match status" value="1"/>
</dbReference>
<evidence type="ECO:0000256" key="10">
    <source>
        <dbReference type="SAM" id="SignalP"/>
    </source>
</evidence>
<dbReference type="InterPro" id="IPR045275">
    <property type="entry name" value="MscS_archaea/bacteria_type"/>
</dbReference>
<evidence type="ECO:0000259" key="12">
    <source>
        <dbReference type="Pfam" id="PF21082"/>
    </source>
</evidence>
<dbReference type="InterPro" id="IPR023408">
    <property type="entry name" value="MscS_beta-dom_sf"/>
</dbReference>
<feature type="compositionally biased region" description="Polar residues" evidence="8">
    <location>
        <begin position="144"/>
        <end position="153"/>
    </location>
</feature>
<evidence type="ECO:0000256" key="4">
    <source>
        <dbReference type="ARBA" id="ARBA00022692"/>
    </source>
</evidence>
<gene>
    <name evidence="14" type="primary">mscS_2</name>
    <name evidence="14" type="ORF">FF011L_30120</name>
</gene>
<keyword evidence="3" id="KW-1003">Cell membrane</keyword>
<dbReference type="PANTHER" id="PTHR30221:SF1">
    <property type="entry name" value="SMALL-CONDUCTANCE MECHANOSENSITIVE CHANNEL"/>
    <property type="match status" value="1"/>
</dbReference>
<evidence type="ECO:0000256" key="8">
    <source>
        <dbReference type="SAM" id="MobiDB-lite"/>
    </source>
</evidence>
<dbReference type="AlphaFoldDB" id="A0A517MH75"/>
<dbReference type="Gene3D" id="3.30.70.100">
    <property type="match status" value="1"/>
</dbReference>
<reference evidence="14 15" key="1">
    <citation type="submission" date="2019-02" db="EMBL/GenBank/DDBJ databases">
        <title>Deep-cultivation of Planctomycetes and their phenomic and genomic characterization uncovers novel biology.</title>
        <authorList>
            <person name="Wiegand S."/>
            <person name="Jogler M."/>
            <person name="Boedeker C."/>
            <person name="Pinto D."/>
            <person name="Vollmers J."/>
            <person name="Rivas-Marin E."/>
            <person name="Kohn T."/>
            <person name="Peeters S.H."/>
            <person name="Heuer A."/>
            <person name="Rast P."/>
            <person name="Oberbeckmann S."/>
            <person name="Bunk B."/>
            <person name="Jeske O."/>
            <person name="Meyerdierks A."/>
            <person name="Storesund J.E."/>
            <person name="Kallscheuer N."/>
            <person name="Luecker S."/>
            <person name="Lage O.M."/>
            <person name="Pohl T."/>
            <person name="Merkel B.J."/>
            <person name="Hornburger P."/>
            <person name="Mueller R.-W."/>
            <person name="Bruemmer F."/>
            <person name="Labrenz M."/>
            <person name="Spormann A.M."/>
            <person name="Op den Camp H."/>
            <person name="Overmann J."/>
            <person name="Amann R."/>
            <person name="Jetten M.S.M."/>
            <person name="Mascher T."/>
            <person name="Medema M.H."/>
            <person name="Devos D.P."/>
            <person name="Kaster A.-K."/>
            <person name="Ovreas L."/>
            <person name="Rohde M."/>
            <person name="Galperin M.Y."/>
            <person name="Jogler C."/>
        </authorList>
    </citation>
    <scope>NUCLEOTIDE SEQUENCE [LARGE SCALE GENOMIC DNA]</scope>
    <source>
        <strain evidence="14 15">FF011L</strain>
    </source>
</reference>
<sequence length="500" mass="54811" precursor="true">MFSRWISTVIVLTNFWVGCCFAQEGTEAASPPPASPQTTVDPGVPIDNLVVMVKPLTKTELEVEADAWFELLRGKAGQIAVLRLGVREAIDAESETNQKTAKEKIGKVEQAAQNAEQVAEETEKEITQVAETDSSEPMEETPGADSTETNGSTAGVASKIKTDLLADINELQEQRTALNDRLAVVLDSLEEKGGDVEEYRKYSVAVSSVELETSDIESVWSGLVGWATSKEGGQRWAWNVTKFILILLCAYLVAGFLSTFVNWLLERKIRLSQLAERLIANIIKYVLLLVGFAVALTALEIDVTPVLAAIGATGLVVGLALQDSLSNVASGLMILINRPFDVGDVVTAGGVTGTVRQMNLVSTNFRTFDNQTIHVPNNEIWNNVITNVTANRTRRVDLEFCIGYDDSFDNAEGIIKEVVEEHELVLNDPAPVVVTHALADSSVNIVCRPWAKTADWWQVKTDITREVKRRFDAIGISIPYPQRDVHVYQHLSSTSPKSIE</sequence>
<dbReference type="InterPro" id="IPR049142">
    <property type="entry name" value="MS_channel_1st"/>
</dbReference>
<dbReference type="SUPFAM" id="SSF50182">
    <property type="entry name" value="Sm-like ribonucleoproteins"/>
    <property type="match status" value="1"/>
</dbReference>
<dbReference type="EMBL" id="CP036262">
    <property type="protein sequence ID" value="QDS94233.1"/>
    <property type="molecule type" value="Genomic_DNA"/>
</dbReference>
<evidence type="ECO:0000313" key="14">
    <source>
        <dbReference type="EMBL" id="QDS94233.1"/>
    </source>
</evidence>
<keyword evidence="5 9" id="KW-1133">Transmembrane helix</keyword>
<dbReference type="GO" id="GO:0005886">
    <property type="term" value="C:plasma membrane"/>
    <property type="evidence" value="ECO:0007669"/>
    <property type="project" value="UniProtKB-SubCell"/>
</dbReference>
<comment type="subcellular location">
    <subcellularLocation>
        <location evidence="1">Cell membrane</location>
        <topology evidence="1">Multi-pass membrane protein</topology>
    </subcellularLocation>
</comment>
<feature type="domain" description="Mechanosensitive ion channel MscS" evidence="11">
    <location>
        <begin position="323"/>
        <end position="389"/>
    </location>
</feature>
<dbReference type="PROSITE" id="PS51257">
    <property type="entry name" value="PROKAR_LIPOPROTEIN"/>
    <property type="match status" value="1"/>
</dbReference>
<dbReference type="Gene3D" id="1.10.287.1260">
    <property type="match status" value="1"/>
</dbReference>
<feature type="transmembrane region" description="Helical" evidence="9">
    <location>
        <begin position="277"/>
        <end position="297"/>
    </location>
</feature>
<evidence type="ECO:0000256" key="1">
    <source>
        <dbReference type="ARBA" id="ARBA00004651"/>
    </source>
</evidence>
<dbReference type="Gene3D" id="2.30.30.60">
    <property type="match status" value="1"/>
</dbReference>
<dbReference type="InterPro" id="IPR010920">
    <property type="entry name" value="LSM_dom_sf"/>
</dbReference>
<keyword evidence="6 9" id="KW-0472">Membrane</keyword>
<feature type="chain" id="PRO_5021735347" evidence="10">
    <location>
        <begin position="23"/>
        <end position="500"/>
    </location>
</feature>
<keyword evidence="10" id="KW-0732">Signal</keyword>
<dbReference type="SUPFAM" id="SSF82689">
    <property type="entry name" value="Mechanosensitive channel protein MscS (YggB), C-terminal domain"/>
    <property type="match status" value="1"/>
</dbReference>
<dbReference type="Pfam" id="PF21082">
    <property type="entry name" value="MS_channel_3rd"/>
    <property type="match status" value="1"/>
</dbReference>
<dbReference type="Proteomes" id="UP000320672">
    <property type="component" value="Chromosome"/>
</dbReference>
<organism evidence="14 15">
    <name type="scientific">Roseimaritima multifibrata</name>
    <dbReference type="NCBI Taxonomy" id="1930274"/>
    <lineage>
        <taxon>Bacteria</taxon>
        <taxon>Pseudomonadati</taxon>
        <taxon>Planctomycetota</taxon>
        <taxon>Planctomycetia</taxon>
        <taxon>Pirellulales</taxon>
        <taxon>Pirellulaceae</taxon>
        <taxon>Roseimaritima</taxon>
    </lineage>
</organism>
<evidence type="ECO:0000256" key="2">
    <source>
        <dbReference type="ARBA" id="ARBA00008017"/>
    </source>
</evidence>
<dbReference type="OrthoDB" id="9809206at2"/>
<feature type="coiled-coil region" evidence="7">
    <location>
        <begin position="161"/>
        <end position="188"/>
    </location>
</feature>
<dbReference type="Pfam" id="PF21088">
    <property type="entry name" value="MS_channel_1st"/>
    <property type="match status" value="1"/>
</dbReference>
<keyword evidence="4 9" id="KW-0812">Transmembrane</keyword>
<evidence type="ECO:0000259" key="13">
    <source>
        <dbReference type="Pfam" id="PF21088"/>
    </source>
</evidence>
<dbReference type="GO" id="GO:0008381">
    <property type="term" value="F:mechanosensitive monoatomic ion channel activity"/>
    <property type="evidence" value="ECO:0007669"/>
    <property type="project" value="InterPro"/>
</dbReference>
<dbReference type="SUPFAM" id="SSF82861">
    <property type="entry name" value="Mechanosensitive channel protein MscS (YggB), transmembrane region"/>
    <property type="match status" value="1"/>
</dbReference>
<evidence type="ECO:0000259" key="11">
    <source>
        <dbReference type="Pfam" id="PF00924"/>
    </source>
</evidence>
<keyword evidence="15" id="KW-1185">Reference proteome</keyword>
<feature type="signal peptide" evidence="10">
    <location>
        <begin position="1"/>
        <end position="22"/>
    </location>
</feature>
<feature type="transmembrane region" description="Helical" evidence="9">
    <location>
        <begin position="243"/>
        <end position="265"/>
    </location>
</feature>
<dbReference type="InterPro" id="IPR011014">
    <property type="entry name" value="MscS_channel_TM-2"/>
</dbReference>
<dbReference type="InterPro" id="IPR011066">
    <property type="entry name" value="MscS_channel_C_sf"/>
</dbReference>
<evidence type="ECO:0000256" key="5">
    <source>
        <dbReference type="ARBA" id="ARBA00022989"/>
    </source>
</evidence>
<dbReference type="InterPro" id="IPR006685">
    <property type="entry name" value="MscS_channel_2nd"/>
</dbReference>
<feature type="region of interest" description="Disordered" evidence="8">
    <location>
        <begin position="128"/>
        <end position="153"/>
    </location>
</feature>
<protein>
    <submittedName>
        <fullName evidence="14">Small-conductance mechanosensitive channel</fullName>
    </submittedName>
</protein>
<evidence type="ECO:0000313" key="15">
    <source>
        <dbReference type="Proteomes" id="UP000320672"/>
    </source>
</evidence>
<evidence type="ECO:0000256" key="7">
    <source>
        <dbReference type="SAM" id="Coils"/>
    </source>
</evidence>
<evidence type="ECO:0000256" key="3">
    <source>
        <dbReference type="ARBA" id="ARBA00022475"/>
    </source>
</evidence>
<feature type="domain" description="Mechanosensitive ion channel MscS C-terminal" evidence="12">
    <location>
        <begin position="396"/>
        <end position="478"/>
    </location>
</feature>
<comment type="similarity">
    <text evidence="2">Belongs to the MscS (TC 1.A.23) family.</text>
</comment>
<evidence type="ECO:0000256" key="9">
    <source>
        <dbReference type="SAM" id="Phobius"/>
    </source>
</evidence>
<name>A0A517MH75_9BACT</name>